<dbReference type="Gene3D" id="3.40.50.720">
    <property type="entry name" value="NAD(P)-binding Rossmann-like Domain"/>
    <property type="match status" value="1"/>
</dbReference>
<evidence type="ECO:0000313" key="2">
    <source>
        <dbReference type="Proteomes" id="UP000236569"/>
    </source>
</evidence>
<proteinExistence type="predicted"/>
<gene>
    <name evidence="1" type="ORF">DAERI_140003</name>
</gene>
<dbReference type="Proteomes" id="UP000236569">
    <property type="component" value="Unassembled WGS sequence"/>
</dbReference>
<dbReference type="InterPro" id="IPR036291">
    <property type="entry name" value="NAD(P)-bd_dom_sf"/>
</dbReference>
<sequence length="48" mass="4825">MQPLGRHAHADEIARAVLFLAPDASSFVTGSTVTVDGGCAATFNHGAG</sequence>
<dbReference type="AlphaFoldDB" id="A0A2I9CYT6"/>
<evidence type="ECO:0008006" key="3">
    <source>
        <dbReference type="Google" id="ProtNLM"/>
    </source>
</evidence>
<accession>A0A2I9CYT6</accession>
<protein>
    <recommendedName>
        <fullName evidence="3">Short-chain dehydrogenase/reductase SDR</fullName>
    </recommendedName>
</protein>
<name>A0A2I9CYT6_9DEIO</name>
<dbReference type="SUPFAM" id="SSF51735">
    <property type="entry name" value="NAD(P)-binding Rossmann-fold domains"/>
    <property type="match status" value="1"/>
</dbReference>
<organism evidence="1 2">
    <name type="scientific">Deinococcus aerius</name>
    <dbReference type="NCBI Taxonomy" id="200253"/>
    <lineage>
        <taxon>Bacteria</taxon>
        <taxon>Thermotogati</taxon>
        <taxon>Deinococcota</taxon>
        <taxon>Deinococci</taxon>
        <taxon>Deinococcales</taxon>
        <taxon>Deinococcaceae</taxon>
        <taxon>Deinococcus</taxon>
    </lineage>
</organism>
<dbReference type="EMBL" id="BFAG01000014">
    <property type="protein sequence ID" value="GBF07342.1"/>
    <property type="molecule type" value="Genomic_DNA"/>
</dbReference>
<comment type="caution">
    <text evidence="1">The sequence shown here is derived from an EMBL/GenBank/DDBJ whole genome shotgun (WGS) entry which is preliminary data.</text>
</comment>
<keyword evidence="2" id="KW-1185">Reference proteome</keyword>
<dbReference type="Pfam" id="PF13561">
    <property type="entry name" value="adh_short_C2"/>
    <property type="match status" value="1"/>
</dbReference>
<reference evidence="2" key="1">
    <citation type="submission" date="2018-01" db="EMBL/GenBank/DDBJ databases">
        <title>Draft Genome Sequence of the Radioresistant Bacterium Deinococcus aerius TR0125, Isolated from the Higher Atmosphere above Japan.</title>
        <authorList>
            <person name="Satoh K."/>
            <person name="Arai H."/>
            <person name="Sanzen T."/>
            <person name="Kawaguchi Y."/>
            <person name="Hayashi H."/>
            <person name="Yokobori S."/>
            <person name="Yamagishi A."/>
            <person name="Oono Y."/>
            <person name="Narumi I."/>
        </authorList>
    </citation>
    <scope>NUCLEOTIDE SEQUENCE [LARGE SCALE GENOMIC DNA]</scope>
    <source>
        <strain evidence="2">TR0125</strain>
    </source>
</reference>
<dbReference type="InterPro" id="IPR002347">
    <property type="entry name" value="SDR_fam"/>
</dbReference>
<evidence type="ECO:0000313" key="1">
    <source>
        <dbReference type="EMBL" id="GBF07342.1"/>
    </source>
</evidence>